<organism evidence="1 2">
    <name type="scientific">Sclerotinia sclerotiorum (strain ATCC 18683 / 1980 / Ss-1)</name>
    <name type="common">White mold</name>
    <name type="synonym">Whetzelinia sclerotiorum</name>
    <dbReference type="NCBI Taxonomy" id="665079"/>
    <lineage>
        <taxon>Eukaryota</taxon>
        <taxon>Fungi</taxon>
        <taxon>Dikarya</taxon>
        <taxon>Ascomycota</taxon>
        <taxon>Pezizomycotina</taxon>
        <taxon>Leotiomycetes</taxon>
        <taxon>Helotiales</taxon>
        <taxon>Sclerotiniaceae</taxon>
        <taxon>Sclerotinia</taxon>
    </lineage>
</organism>
<dbReference type="HOGENOM" id="CLU_2980446_0_0_1"/>
<evidence type="ECO:0000313" key="1">
    <source>
        <dbReference type="EMBL" id="EDN99730.1"/>
    </source>
</evidence>
<gene>
    <name evidence="1" type="ORF">SS1G_02588</name>
</gene>
<sequence>MDRYIRIHPYDSYFEDDFGAGPGKLSSTALTRLKYFDDDGKVSSRSGRACEDLSKPLR</sequence>
<dbReference type="InParanoid" id="A7EBA2"/>
<reference evidence="2" key="1">
    <citation type="journal article" date="2011" name="PLoS Genet.">
        <title>Genomic analysis of the necrotrophic fungal pathogens Sclerotinia sclerotiorum and Botrytis cinerea.</title>
        <authorList>
            <person name="Amselem J."/>
            <person name="Cuomo C.A."/>
            <person name="van Kan J.A."/>
            <person name="Viaud M."/>
            <person name="Benito E.P."/>
            <person name="Couloux A."/>
            <person name="Coutinho P.M."/>
            <person name="de Vries R.P."/>
            <person name="Dyer P.S."/>
            <person name="Fillinger S."/>
            <person name="Fournier E."/>
            <person name="Gout L."/>
            <person name="Hahn M."/>
            <person name="Kohn L."/>
            <person name="Lapalu N."/>
            <person name="Plummer K.M."/>
            <person name="Pradier J.M."/>
            <person name="Quevillon E."/>
            <person name="Sharon A."/>
            <person name="Simon A."/>
            <person name="ten Have A."/>
            <person name="Tudzynski B."/>
            <person name="Tudzynski P."/>
            <person name="Wincker P."/>
            <person name="Andrew M."/>
            <person name="Anthouard V."/>
            <person name="Beever R.E."/>
            <person name="Beffa R."/>
            <person name="Benoit I."/>
            <person name="Bouzid O."/>
            <person name="Brault B."/>
            <person name="Chen Z."/>
            <person name="Choquer M."/>
            <person name="Collemare J."/>
            <person name="Cotton P."/>
            <person name="Danchin E.G."/>
            <person name="Da Silva C."/>
            <person name="Gautier A."/>
            <person name="Giraud C."/>
            <person name="Giraud T."/>
            <person name="Gonzalez C."/>
            <person name="Grossetete S."/>
            <person name="Guldener U."/>
            <person name="Henrissat B."/>
            <person name="Howlett B.J."/>
            <person name="Kodira C."/>
            <person name="Kretschmer M."/>
            <person name="Lappartient A."/>
            <person name="Leroch M."/>
            <person name="Levis C."/>
            <person name="Mauceli E."/>
            <person name="Neuveglise C."/>
            <person name="Oeser B."/>
            <person name="Pearson M."/>
            <person name="Poulain J."/>
            <person name="Poussereau N."/>
            <person name="Quesneville H."/>
            <person name="Rascle C."/>
            <person name="Schumacher J."/>
            <person name="Segurens B."/>
            <person name="Sexton A."/>
            <person name="Silva E."/>
            <person name="Sirven C."/>
            <person name="Soanes D.M."/>
            <person name="Talbot N.J."/>
            <person name="Templeton M."/>
            <person name="Yandava C."/>
            <person name="Yarden O."/>
            <person name="Zeng Q."/>
            <person name="Rollins J.A."/>
            <person name="Lebrun M.H."/>
            <person name="Dickman M."/>
        </authorList>
    </citation>
    <scope>NUCLEOTIDE SEQUENCE [LARGE SCALE GENOMIC DNA]</scope>
    <source>
        <strain evidence="2">ATCC 18683 / 1980 / Ss-1</strain>
    </source>
</reference>
<dbReference type="RefSeq" id="XP_001596368.1">
    <property type="nucleotide sequence ID" value="XM_001596318.1"/>
</dbReference>
<dbReference type="KEGG" id="ssl:SS1G_02588"/>
<dbReference type="AlphaFoldDB" id="A7EBA2"/>
<dbReference type="EMBL" id="CH476623">
    <property type="protein sequence ID" value="EDN99730.1"/>
    <property type="molecule type" value="Genomic_DNA"/>
</dbReference>
<name>A7EBA2_SCLS1</name>
<accession>A7EBA2</accession>
<dbReference type="Proteomes" id="UP000001312">
    <property type="component" value="Unassembled WGS sequence"/>
</dbReference>
<proteinExistence type="predicted"/>
<protein>
    <submittedName>
        <fullName evidence="1">Uncharacterized protein</fullName>
    </submittedName>
</protein>
<dbReference type="GeneID" id="5492128"/>
<evidence type="ECO:0000313" key="2">
    <source>
        <dbReference type="Proteomes" id="UP000001312"/>
    </source>
</evidence>
<keyword evidence="2" id="KW-1185">Reference proteome</keyword>